<dbReference type="AlphaFoldDB" id="A0A9P7JGI7"/>
<feature type="signal peptide" evidence="2">
    <location>
        <begin position="1"/>
        <end position="23"/>
    </location>
</feature>
<feature type="compositionally biased region" description="Low complexity" evidence="1">
    <location>
        <begin position="559"/>
        <end position="589"/>
    </location>
</feature>
<feature type="compositionally biased region" description="Low complexity" evidence="1">
    <location>
        <begin position="522"/>
        <end position="547"/>
    </location>
</feature>
<feature type="compositionally biased region" description="Pro residues" evidence="1">
    <location>
        <begin position="590"/>
        <end position="600"/>
    </location>
</feature>
<sequence length="771" mass="87411">MTAFGGLCHAFVIMVSLIHPDSPFQTPVSLVIQAVFRHFRASACFQHQNEDCTKSAMEWMLGVSRRRDVFRSVIELMPTMSELPKVDLVSLCTEVRDMFKACFDHRGIPIRYDSALAHGRTLIYCSSNYDDVKKMLHTTTRGWNLWERWRTLYLPQALEQCRTSYHRMDSTQDPDLKSSFQKGTCAALRMAVAAGVDDFAHPDDDTLIWNGQFQLESNLPGVDWLLDCAEHFYKLDNDDAAGDALLLFSAMQTKPLRLIQDRIVLFLNNDRSRRLRYIALRAARQSLSYTTADELLYYHHRHPFFHVVLKAICPTVPNECDQDNSRITNAINLLNFTEWPEDSDLATSPLPEIQLIVFLVLPAPSVGDLARYTHYCRALIRYMGRGQFYQLRRYAANIVCSARQDLVKFITAAGANEFLRDSVPSQLITELFTCGNDLFASNGQGRLTPYYRLAFTLAKNSDWHPYLIWNGYTIKKWITSTLTSNHLARRPRNLSVAIPPPLSPFIPPIPSRSPSRARTRTRTPSPARTPSHTPPRTRTPSPACTPSHTPLSPFIPPLHSRSPSPVRTPSHTRTPSPARTPSRTRTPSPYRAPSPSPPSPSRHHIPSLPYQYSSTNVTNEEAHSLFYLAGISLRIASQEQASSYFRAITPMHWWDLMRGAWYIIEHYSGDELNDIIESLPDLVRGTERYMPSDASKVELESLNALLAKNLDMLQQQQIPDESIISEVASLKNTVCKGLSVVASVPDGKELEKFRELNAKDDAPDFWSCEST</sequence>
<feature type="compositionally biased region" description="Pro residues" evidence="1">
    <location>
        <begin position="498"/>
        <end position="511"/>
    </location>
</feature>
<dbReference type="GeneID" id="64638372"/>
<comment type="caution">
    <text evidence="3">The sequence shown here is derived from an EMBL/GenBank/DDBJ whole genome shotgun (WGS) entry which is preliminary data.</text>
</comment>
<evidence type="ECO:0000313" key="4">
    <source>
        <dbReference type="Proteomes" id="UP000807769"/>
    </source>
</evidence>
<reference evidence="3" key="1">
    <citation type="journal article" date="2020" name="New Phytol.">
        <title>Comparative genomics reveals dynamic genome evolution in host specialist ectomycorrhizal fungi.</title>
        <authorList>
            <person name="Lofgren L.A."/>
            <person name="Nguyen N.H."/>
            <person name="Vilgalys R."/>
            <person name="Ruytinx J."/>
            <person name="Liao H.L."/>
            <person name="Branco S."/>
            <person name="Kuo A."/>
            <person name="LaButti K."/>
            <person name="Lipzen A."/>
            <person name="Andreopoulos W."/>
            <person name="Pangilinan J."/>
            <person name="Riley R."/>
            <person name="Hundley H."/>
            <person name="Na H."/>
            <person name="Barry K."/>
            <person name="Grigoriev I.V."/>
            <person name="Stajich J.E."/>
            <person name="Kennedy P.G."/>
        </authorList>
    </citation>
    <scope>NUCLEOTIDE SEQUENCE</scope>
    <source>
        <strain evidence="3">MN1</strain>
    </source>
</reference>
<feature type="chain" id="PRO_5040268200" description="F-box domain-containing protein" evidence="2">
    <location>
        <begin position="24"/>
        <end position="771"/>
    </location>
</feature>
<dbReference type="RefSeq" id="XP_041196566.1">
    <property type="nucleotide sequence ID" value="XM_041344356.1"/>
</dbReference>
<evidence type="ECO:0000256" key="1">
    <source>
        <dbReference type="SAM" id="MobiDB-lite"/>
    </source>
</evidence>
<proteinExistence type="predicted"/>
<accession>A0A9P7JGI7</accession>
<dbReference type="OrthoDB" id="2675275at2759"/>
<dbReference type="Proteomes" id="UP000807769">
    <property type="component" value="Unassembled WGS sequence"/>
</dbReference>
<name>A0A9P7JGI7_9AGAM</name>
<evidence type="ECO:0000256" key="2">
    <source>
        <dbReference type="SAM" id="SignalP"/>
    </source>
</evidence>
<organism evidence="3 4">
    <name type="scientific">Suillus subaureus</name>
    <dbReference type="NCBI Taxonomy" id="48587"/>
    <lineage>
        <taxon>Eukaryota</taxon>
        <taxon>Fungi</taxon>
        <taxon>Dikarya</taxon>
        <taxon>Basidiomycota</taxon>
        <taxon>Agaricomycotina</taxon>
        <taxon>Agaricomycetes</taxon>
        <taxon>Agaricomycetidae</taxon>
        <taxon>Boletales</taxon>
        <taxon>Suillineae</taxon>
        <taxon>Suillaceae</taxon>
        <taxon>Suillus</taxon>
    </lineage>
</organism>
<gene>
    <name evidence="3" type="ORF">BJ212DRAFT_924212</name>
</gene>
<protein>
    <recommendedName>
        <fullName evidence="5">F-box domain-containing protein</fullName>
    </recommendedName>
</protein>
<keyword evidence="2" id="KW-0732">Signal</keyword>
<evidence type="ECO:0008006" key="5">
    <source>
        <dbReference type="Google" id="ProtNLM"/>
    </source>
</evidence>
<evidence type="ECO:0000313" key="3">
    <source>
        <dbReference type="EMBL" id="KAG1821826.1"/>
    </source>
</evidence>
<feature type="region of interest" description="Disordered" evidence="1">
    <location>
        <begin position="497"/>
        <end position="611"/>
    </location>
</feature>
<keyword evidence="4" id="KW-1185">Reference proteome</keyword>
<dbReference type="EMBL" id="JABBWG010000006">
    <property type="protein sequence ID" value="KAG1821826.1"/>
    <property type="molecule type" value="Genomic_DNA"/>
</dbReference>